<evidence type="ECO:0000313" key="7">
    <source>
        <dbReference type="EMBL" id="GAX62826.1"/>
    </source>
</evidence>
<protein>
    <submittedName>
        <fullName evidence="7">Spermidine synthase</fullName>
    </submittedName>
</protein>
<keyword evidence="5" id="KW-0812">Transmembrane</keyword>
<sequence length="488" mass="55104">MLKHPIDELDYIELDPALIESTKKYLPSEEKEVLSDKRVKIIHADGRYYVKRTSGRKKYDLIFVNVPDPSTAFLNRFYTVQFFQEGIDILADNGVFAIEISSAVNYFGEEVGNYTGSIYQSLRSVFPRVIISPGQINYYFASNSYDTVTFDIGTLSKRYVKRGIKSEYFSEYIFETLLPPERVAFVASEIEKRKGLRVNTDTRPVTYFLNIMLWDKLTGSKLGGVLQWLKASHLLTFLIPVFVFIVCRFAYVSAFRCGPDVQLRFNSIVAIATTGFAGMALEIILIFAFQNIYGYLYENIGLIIAVFMSGLALGGGISNRLIIQSTSGNILNKLNIMQYFFDSKTRNHKETHIDFGRQKEMNWIKIFILIESVIVIFACIMPFVLDQFSSMLIDSEYRFMILVGITGVLVGLEFPIGGKLYLMHKGELGVTAGTIDSADHAGAFIGALFTGVIFIPLFGISGSCIIIAALNLMSLLFFLHLYCQKRKN</sequence>
<feature type="transmembrane region" description="Helical" evidence="5">
    <location>
        <begin position="465"/>
        <end position="483"/>
    </location>
</feature>
<keyword evidence="2 4" id="KW-0808">Transferase</keyword>
<feature type="transmembrane region" description="Helical" evidence="5">
    <location>
        <begin position="366"/>
        <end position="385"/>
    </location>
</feature>
<feature type="transmembrane region" description="Helical" evidence="5">
    <location>
        <begin position="441"/>
        <end position="459"/>
    </location>
</feature>
<keyword evidence="8" id="KW-1185">Reference proteome</keyword>
<gene>
    <name evidence="7" type="ORF">SCALIN_C44_0007</name>
</gene>
<comment type="similarity">
    <text evidence="1">Belongs to the spermidine/spermine synthase family.</text>
</comment>
<evidence type="ECO:0000256" key="2">
    <source>
        <dbReference type="ARBA" id="ARBA00022679"/>
    </source>
</evidence>
<evidence type="ECO:0000256" key="4">
    <source>
        <dbReference type="PROSITE-ProRule" id="PRU00354"/>
    </source>
</evidence>
<evidence type="ECO:0000256" key="1">
    <source>
        <dbReference type="ARBA" id="ARBA00007867"/>
    </source>
</evidence>
<keyword evidence="5" id="KW-1133">Transmembrane helix</keyword>
<proteinExistence type="inferred from homology"/>
<feature type="transmembrane region" description="Helical" evidence="5">
    <location>
        <begin position="267"/>
        <end position="289"/>
    </location>
</feature>
<evidence type="ECO:0000259" key="6">
    <source>
        <dbReference type="PROSITE" id="PS51006"/>
    </source>
</evidence>
<accession>A0A286U3X8</accession>
<keyword evidence="5" id="KW-0472">Membrane</keyword>
<dbReference type="SUPFAM" id="SSF53335">
    <property type="entry name" value="S-adenosyl-L-methionine-dependent methyltransferases"/>
    <property type="match status" value="1"/>
</dbReference>
<name>A0A286U3X8_9BACT</name>
<comment type="caution">
    <text evidence="7">The sequence shown here is derived from an EMBL/GenBank/DDBJ whole genome shotgun (WGS) entry which is preliminary data.</text>
</comment>
<dbReference type="EMBL" id="BAOS01000044">
    <property type="protein sequence ID" value="GAX62826.1"/>
    <property type="molecule type" value="Genomic_DNA"/>
</dbReference>
<feature type="transmembrane region" description="Helical" evidence="5">
    <location>
        <begin position="397"/>
        <end position="421"/>
    </location>
</feature>
<dbReference type="GO" id="GO:0016740">
    <property type="term" value="F:transferase activity"/>
    <property type="evidence" value="ECO:0007669"/>
    <property type="project" value="UniProtKB-UniRule"/>
</dbReference>
<dbReference type="PROSITE" id="PS51006">
    <property type="entry name" value="PABS_2"/>
    <property type="match status" value="1"/>
</dbReference>
<evidence type="ECO:0000256" key="5">
    <source>
        <dbReference type="SAM" id="Phobius"/>
    </source>
</evidence>
<dbReference type="InterPro" id="IPR029063">
    <property type="entry name" value="SAM-dependent_MTases_sf"/>
</dbReference>
<comment type="caution">
    <text evidence="4">Lacks conserved residue(s) required for the propagation of feature annotation.</text>
</comment>
<reference evidence="8" key="1">
    <citation type="journal article" date="2017" name="Environ. Microbiol. Rep.">
        <title>Genetic Diversity of Marine Anaerobic Ammonium-Oxidizing Bacteria as Revealed by Genomic and Proteomic Analyses of 'Candidatus Scalindua japonica'.</title>
        <authorList>
            <person name="Oshiki M."/>
            <person name="Mizuto K."/>
            <person name="Kimura Z."/>
            <person name="Kindaichi T."/>
            <person name="Satoh H."/>
            <person name="Okabe S."/>
        </authorList>
    </citation>
    <scope>NUCLEOTIDE SEQUENCE [LARGE SCALE GENOMIC DNA]</scope>
    <source>
        <strain evidence="8">husup-a2</strain>
    </source>
</reference>
<dbReference type="CDD" id="cd02440">
    <property type="entry name" value="AdoMet_MTases"/>
    <property type="match status" value="1"/>
</dbReference>
<dbReference type="InterPro" id="IPR030374">
    <property type="entry name" value="PABS"/>
</dbReference>
<dbReference type="Gene3D" id="3.40.50.150">
    <property type="entry name" value="Vaccinia Virus protein VP39"/>
    <property type="match status" value="1"/>
</dbReference>
<keyword evidence="3 4" id="KW-0620">Polyamine biosynthesis</keyword>
<dbReference type="PANTHER" id="PTHR43317:SF1">
    <property type="entry name" value="THERMOSPERMINE SYNTHASE ACAULIS5"/>
    <property type="match status" value="1"/>
</dbReference>
<dbReference type="PANTHER" id="PTHR43317">
    <property type="entry name" value="THERMOSPERMINE SYNTHASE ACAULIS5"/>
    <property type="match status" value="1"/>
</dbReference>
<feature type="domain" description="PABS" evidence="6">
    <location>
        <begin position="1"/>
        <end position="157"/>
    </location>
</feature>
<dbReference type="Proteomes" id="UP000218542">
    <property type="component" value="Unassembled WGS sequence"/>
</dbReference>
<feature type="transmembrane region" description="Helical" evidence="5">
    <location>
        <begin position="234"/>
        <end position="255"/>
    </location>
</feature>
<dbReference type="GO" id="GO:0006596">
    <property type="term" value="P:polyamine biosynthetic process"/>
    <property type="evidence" value="ECO:0007669"/>
    <property type="project" value="UniProtKB-UniRule"/>
</dbReference>
<evidence type="ECO:0000313" key="8">
    <source>
        <dbReference type="Proteomes" id="UP000218542"/>
    </source>
</evidence>
<feature type="transmembrane region" description="Helical" evidence="5">
    <location>
        <begin position="295"/>
        <end position="317"/>
    </location>
</feature>
<dbReference type="Pfam" id="PF01564">
    <property type="entry name" value="Spermine_synth"/>
    <property type="match status" value="1"/>
</dbReference>
<evidence type="ECO:0000256" key="3">
    <source>
        <dbReference type="ARBA" id="ARBA00023115"/>
    </source>
</evidence>
<dbReference type="AlphaFoldDB" id="A0A286U3X8"/>
<organism evidence="7 8">
    <name type="scientific">Candidatus Scalindua japonica</name>
    <dbReference type="NCBI Taxonomy" id="1284222"/>
    <lineage>
        <taxon>Bacteria</taxon>
        <taxon>Pseudomonadati</taxon>
        <taxon>Planctomycetota</taxon>
        <taxon>Candidatus Brocadiia</taxon>
        <taxon>Candidatus Brocadiales</taxon>
        <taxon>Candidatus Scalinduaceae</taxon>
        <taxon>Candidatus Scalindua</taxon>
    </lineage>
</organism>